<sequence>MLKVYRVFCVQEHESISHLLISNLVHLPVLTLCSGNPLDGEGTSPNDDVLYLTFGFYRWMLRRFLASNLGNAGCVVCRQQILEPPERSRGENV</sequence>
<accession>A0A4Y2I2Y1</accession>
<organism evidence="1 2">
    <name type="scientific">Araneus ventricosus</name>
    <name type="common">Orbweaver spider</name>
    <name type="synonym">Epeira ventricosa</name>
    <dbReference type="NCBI Taxonomy" id="182803"/>
    <lineage>
        <taxon>Eukaryota</taxon>
        <taxon>Metazoa</taxon>
        <taxon>Ecdysozoa</taxon>
        <taxon>Arthropoda</taxon>
        <taxon>Chelicerata</taxon>
        <taxon>Arachnida</taxon>
        <taxon>Araneae</taxon>
        <taxon>Araneomorphae</taxon>
        <taxon>Entelegynae</taxon>
        <taxon>Araneoidea</taxon>
        <taxon>Araneidae</taxon>
        <taxon>Araneus</taxon>
    </lineage>
</organism>
<evidence type="ECO:0000313" key="1">
    <source>
        <dbReference type="EMBL" id="GBM71900.1"/>
    </source>
</evidence>
<name>A0A4Y2I2Y1_ARAVE</name>
<proteinExistence type="predicted"/>
<comment type="caution">
    <text evidence="1">The sequence shown here is derived from an EMBL/GenBank/DDBJ whole genome shotgun (WGS) entry which is preliminary data.</text>
</comment>
<protein>
    <submittedName>
        <fullName evidence="1">Uncharacterized protein</fullName>
    </submittedName>
</protein>
<keyword evidence="2" id="KW-1185">Reference proteome</keyword>
<dbReference type="Proteomes" id="UP000499080">
    <property type="component" value="Unassembled WGS sequence"/>
</dbReference>
<dbReference type="EMBL" id="BGPR01002341">
    <property type="protein sequence ID" value="GBM71900.1"/>
    <property type="molecule type" value="Genomic_DNA"/>
</dbReference>
<evidence type="ECO:0000313" key="2">
    <source>
        <dbReference type="Proteomes" id="UP000499080"/>
    </source>
</evidence>
<reference evidence="1 2" key="1">
    <citation type="journal article" date="2019" name="Sci. Rep.">
        <title>Orb-weaving spider Araneus ventricosus genome elucidates the spidroin gene catalogue.</title>
        <authorList>
            <person name="Kono N."/>
            <person name="Nakamura H."/>
            <person name="Ohtoshi R."/>
            <person name="Moran D.A.P."/>
            <person name="Shinohara A."/>
            <person name="Yoshida Y."/>
            <person name="Fujiwara M."/>
            <person name="Mori M."/>
            <person name="Tomita M."/>
            <person name="Arakawa K."/>
        </authorList>
    </citation>
    <scope>NUCLEOTIDE SEQUENCE [LARGE SCALE GENOMIC DNA]</scope>
</reference>
<gene>
    <name evidence="1" type="ORF">AVEN_238547_1</name>
</gene>
<dbReference type="AlphaFoldDB" id="A0A4Y2I2Y1"/>